<reference evidence="1 2" key="1">
    <citation type="submission" date="2017-10" db="EMBL/GenBank/DDBJ databases">
        <title>A large-scale comparative metagenomic study reveals the eutrophication-driven functional interactions in six Microcystis-epibionts communities.</title>
        <authorList>
            <person name="Li Q."/>
            <person name="Lin F."/>
        </authorList>
    </citation>
    <scope>NUCLEOTIDE SEQUENCE [LARGE SCALE GENOMIC DNA]</scope>
    <source>
        <strain evidence="1">TW10</strain>
    </source>
</reference>
<proteinExistence type="predicted"/>
<dbReference type="AlphaFoldDB" id="A0A3E0LMB1"/>
<organism evidence="1 2">
    <name type="scientific">Microcystis wesenbergii TW10</name>
    <dbReference type="NCBI Taxonomy" id="2060474"/>
    <lineage>
        <taxon>Bacteria</taxon>
        <taxon>Bacillati</taxon>
        <taxon>Cyanobacteriota</taxon>
        <taxon>Cyanophyceae</taxon>
        <taxon>Oscillatoriophycideae</taxon>
        <taxon>Chroococcales</taxon>
        <taxon>Microcystaceae</taxon>
        <taxon>Microcystis</taxon>
    </lineage>
</organism>
<protein>
    <submittedName>
        <fullName evidence="1">Uncharacterized protein</fullName>
    </submittedName>
</protein>
<sequence length="116" mass="13518">MNDLDEHCWTIPIYSLWTLWASRTRKCPQAWEYPYPVQMRFNFCNHHQKREVEFPTNTLVLIVAHSQTIHADSLSSGGNYRWHRAIAAVDGVFLFRNGLKSDDRPVLAKMALYPGI</sequence>
<evidence type="ECO:0000313" key="1">
    <source>
        <dbReference type="EMBL" id="REJ48605.1"/>
    </source>
</evidence>
<gene>
    <name evidence="1" type="ORF">DWQ51_18850</name>
</gene>
<dbReference type="Proteomes" id="UP000257002">
    <property type="component" value="Unassembled WGS sequence"/>
</dbReference>
<comment type="caution">
    <text evidence="1">The sequence shown here is derived from an EMBL/GenBank/DDBJ whole genome shotgun (WGS) entry which is preliminary data.</text>
</comment>
<accession>A0A3E0LMB1</accession>
<name>A0A3E0LMB1_9CHRO</name>
<evidence type="ECO:0000313" key="2">
    <source>
        <dbReference type="Proteomes" id="UP000257002"/>
    </source>
</evidence>
<dbReference type="EMBL" id="QQWD01000026">
    <property type="protein sequence ID" value="REJ48605.1"/>
    <property type="molecule type" value="Genomic_DNA"/>
</dbReference>